<gene>
    <name evidence="1" type="ORF">METZ01_LOCUS2361</name>
</gene>
<dbReference type="AntiFam" id="ANF00011">
    <property type="entry name" value="tRNA translation"/>
</dbReference>
<dbReference type="EMBL" id="UINC01000121">
    <property type="protein sequence ID" value="SUZ49507.1"/>
    <property type="molecule type" value="Genomic_DNA"/>
</dbReference>
<sequence length="56" mass="6634">MKWLGQKEEKPGTIDTYMDTCEQSNKDNPCKQLKLWWARLDLNQRPDDYESSALTN</sequence>
<accession>A0A381N4S9</accession>
<organism evidence="1">
    <name type="scientific">marine metagenome</name>
    <dbReference type="NCBI Taxonomy" id="408172"/>
    <lineage>
        <taxon>unclassified sequences</taxon>
        <taxon>metagenomes</taxon>
        <taxon>ecological metagenomes</taxon>
    </lineage>
</organism>
<dbReference type="AlphaFoldDB" id="A0A381N4S9"/>
<reference evidence="1" key="1">
    <citation type="submission" date="2018-05" db="EMBL/GenBank/DDBJ databases">
        <authorList>
            <person name="Lanie J.A."/>
            <person name="Ng W.-L."/>
            <person name="Kazmierczak K.M."/>
            <person name="Andrzejewski T.M."/>
            <person name="Davidsen T.M."/>
            <person name="Wayne K.J."/>
            <person name="Tettelin H."/>
            <person name="Glass J.I."/>
            <person name="Rusch D."/>
            <person name="Podicherti R."/>
            <person name="Tsui H.-C.T."/>
            <person name="Winkler M.E."/>
        </authorList>
    </citation>
    <scope>NUCLEOTIDE SEQUENCE</scope>
</reference>
<name>A0A381N4S9_9ZZZZ</name>
<evidence type="ECO:0000313" key="1">
    <source>
        <dbReference type="EMBL" id="SUZ49507.1"/>
    </source>
</evidence>
<proteinExistence type="predicted"/>
<protein>
    <submittedName>
        <fullName evidence="1">Uncharacterized protein</fullName>
    </submittedName>
</protein>